<dbReference type="EMBL" id="CP032568">
    <property type="protein sequence ID" value="AYF77371.1"/>
    <property type="molecule type" value="Genomic_DNA"/>
</dbReference>
<evidence type="ECO:0000313" key="1">
    <source>
        <dbReference type="EMBL" id="AYF77371.1"/>
    </source>
</evidence>
<dbReference type="Proteomes" id="UP000267164">
    <property type="component" value="Chromosome"/>
</dbReference>
<accession>A0A386ZIM3</accession>
<organism evidence="1 2">
    <name type="scientific">Nocardia yunnanensis</name>
    <dbReference type="NCBI Taxonomy" id="2382165"/>
    <lineage>
        <taxon>Bacteria</taxon>
        <taxon>Bacillati</taxon>
        <taxon>Actinomycetota</taxon>
        <taxon>Actinomycetes</taxon>
        <taxon>Mycobacteriales</taxon>
        <taxon>Nocardiaceae</taxon>
        <taxon>Nocardia</taxon>
    </lineage>
</organism>
<dbReference type="OrthoDB" id="4533699at2"/>
<gene>
    <name evidence="1" type="ORF">D7D52_30115</name>
</gene>
<dbReference type="AlphaFoldDB" id="A0A386ZIM3"/>
<proteinExistence type="predicted"/>
<keyword evidence="2" id="KW-1185">Reference proteome</keyword>
<dbReference type="RefSeq" id="WP_120741771.1">
    <property type="nucleotide sequence ID" value="NZ_CP032568.1"/>
</dbReference>
<sequence>MQPEYATFLAACVRERRRELNYSLDDVIAAGGPTRRTLVRVEAATLGPAPKPVTFRRLDTALCWQNGSAARAYWTGDKPHPEALGRTLDAGTAVVEVPAALALGLFEAQVQLNLAARDPLDPRQLEAAVAGINLECGRLIGLYLTDLLERNRDGDWSIPPLLDRAFAGLLDGPVSPEDPDYEDKLYRRWLIGRTSEIPDELAGRFGARLRQARKNAGVGPQ</sequence>
<dbReference type="KEGG" id="nyu:D7D52_30115"/>
<name>A0A386ZIM3_9NOCA</name>
<protein>
    <submittedName>
        <fullName evidence="1">Uncharacterized protein</fullName>
    </submittedName>
</protein>
<reference evidence="1 2" key="1">
    <citation type="submission" date="2018-09" db="EMBL/GenBank/DDBJ databases">
        <title>Nocardia yunnanensis sp. nov., an actinomycete isolated from a soil sample.</title>
        <authorList>
            <person name="Zhang J."/>
        </authorList>
    </citation>
    <scope>NUCLEOTIDE SEQUENCE [LARGE SCALE GENOMIC DNA]</scope>
    <source>
        <strain evidence="1 2">CFHS0054</strain>
    </source>
</reference>
<evidence type="ECO:0000313" key="2">
    <source>
        <dbReference type="Proteomes" id="UP000267164"/>
    </source>
</evidence>